<protein>
    <submittedName>
        <fullName evidence="2">Uncharacterized protein</fullName>
    </submittedName>
</protein>
<comment type="caution">
    <text evidence="2">The sequence shown here is derived from an EMBL/GenBank/DDBJ whole genome shotgun (WGS) entry which is preliminary data.</text>
</comment>
<accession>A0A3L6QWF4</accession>
<gene>
    <name evidence="2" type="ORF">C2845_PM08G21690</name>
</gene>
<feature type="compositionally biased region" description="Polar residues" evidence="1">
    <location>
        <begin position="135"/>
        <end position="145"/>
    </location>
</feature>
<evidence type="ECO:0000313" key="2">
    <source>
        <dbReference type="EMBL" id="RLM91542.1"/>
    </source>
</evidence>
<dbReference type="Proteomes" id="UP000275267">
    <property type="component" value="Unassembled WGS sequence"/>
</dbReference>
<feature type="region of interest" description="Disordered" evidence="1">
    <location>
        <begin position="112"/>
        <end position="151"/>
    </location>
</feature>
<keyword evidence="3" id="KW-1185">Reference proteome</keyword>
<name>A0A3L6QWF4_PANMI</name>
<dbReference type="EMBL" id="PQIB02000010">
    <property type="protein sequence ID" value="RLM91542.1"/>
    <property type="molecule type" value="Genomic_DNA"/>
</dbReference>
<evidence type="ECO:0000256" key="1">
    <source>
        <dbReference type="SAM" id="MobiDB-lite"/>
    </source>
</evidence>
<reference evidence="3" key="1">
    <citation type="journal article" date="2019" name="Nat. Commun.">
        <title>The genome of broomcorn millet.</title>
        <authorList>
            <person name="Zou C."/>
            <person name="Miki D."/>
            <person name="Li D."/>
            <person name="Tang Q."/>
            <person name="Xiao L."/>
            <person name="Rajput S."/>
            <person name="Deng P."/>
            <person name="Jia W."/>
            <person name="Huang R."/>
            <person name="Zhang M."/>
            <person name="Sun Y."/>
            <person name="Hu J."/>
            <person name="Fu X."/>
            <person name="Schnable P.S."/>
            <person name="Li F."/>
            <person name="Zhang H."/>
            <person name="Feng B."/>
            <person name="Zhu X."/>
            <person name="Liu R."/>
            <person name="Schnable J.C."/>
            <person name="Zhu J.-K."/>
            <person name="Zhang H."/>
        </authorList>
    </citation>
    <scope>NUCLEOTIDE SEQUENCE [LARGE SCALE GENOMIC DNA]</scope>
</reference>
<sequence length="370" mass="38742">MGFRGASPAELFFPEAFGTASGEAVGEAAQEALPKGAQVTNSTLLVIQSVNPRCICIVNQVAQLIMHRRRRSLGVELEAIQPAVGERSPLLLFGTCTSTSIHFLSNYNSTCTGAPHRRSPPHPGDRPAGAHRGHGSSTSSASQGDVSGRCSAAGAALPQVAMPPCMDHRRTRHPGDRPAGGGVSSGRDVGTHARRRGERCVTVPGEAGCSAWRGHASMRRRAVKPLAAKTEQQGCSAEVAIELEPMESIRNSSSPRSPLGPILRWPYPSGAPEEVRSLSFWGREKKASASASSLSKRPAGIPWLTTLKKPSLPQALATVPAEPGDDRSTTGTAVVLAMMAGSTERSGLVAVAKAVMARSISVGSRDLRAS</sequence>
<evidence type="ECO:0000313" key="3">
    <source>
        <dbReference type="Proteomes" id="UP000275267"/>
    </source>
</evidence>
<feature type="region of interest" description="Disordered" evidence="1">
    <location>
        <begin position="165"/>
        <end position="198"/>
    </location>
</feature>
<dbReference type="AlphaFoldDB" id="A0A3L6QWF4"/>
<organism evidence="2 3">
    <name type="scientific">Panicum miliaceum</name>
    <name type="common">Proso millet</name>
    <name type="synonym">Broomcorn millet</name>
    <dbReference type="NCBI Taxonomy" id="4540"/>
    <lineage>
        <taxon>Eukaryota</taxon>
        <taxon>Viridiplantae</taxon>
        <taxon>Streptophyta</taxon>
        <taxon>Embryophyta</taxon>
        <taxon>Tracheophyta</taxon>
        <taxon>Spermatophyta</taxon>
        <taxon>Magnoliopsida</taxon>
        <taxon>Liliopsida</taxon>
        <taxon>Poales</taxon>
        <taxon>Poaceae</taxon>
        <taxon>PACMAD clade</taxon>
        <taxon>Panicoideae</taxon>
        <taxon>Panicodae</taxon>
        <taxon>Paniceae</taxon>
        <taxon>Panicinae</taxon>
        <taxon>Panicum</taxon>
        <taxon>Panicum sect. Panicum</taxon>
    </lineage>
</organism>
<proteinExistence type="predicted"/>